<evidence type="ECO:0000259" key="6">
    <source>
        <dbReference type="Pfam" id="PF24827"/>
    </source>
</evidence>
<dbReference type="AlphaFoldDB" id="A0A7W9FMI9"/>
<gene>
    <name evidence="7" type="ORF">GGQ63_002473</name>
</gene>
<keyword evidence="4" id="KW-0862">Zinc</keyword>
<feature type="region of interest" description="Disordered" evidence="5">
    <location>
        <begin position="1"/>
        <end position="23"/>
    </location>
</feature>
<dbReference type="InterPro" id="IPR053138">
    <property type="entry name" value="N-alpha-Ac-DABA_deacetylase"/>
</dbReference>
<dbReference type="GO" id="GO:0016788">
    <property type="term" value="F:hydrolase activity, acting on ester bonds"/>
    <property type="evidence" value="ECO:0007669"/>
    <property type="project" value="InterPro"/>
</dbReference>
<protein>
    <submittedName>
        <fullName evidence="7">Putative deacylase</fullName>
    </submittedName>
</protein>
<comment type="caution">
    <text evidence="7">The sequence shown here is derived from an EMBL/GenBank/DDBJ whole genome shotgun (WGS) entry which is preliminary data.</text>
</comment>
<evidence type="ECO:0000256" key="4">
    <source>
        <dbReference type="ARBA" id="ARBA00022833"/>
    </source>
</evidence>
<reference evidence="7 8" key="1">
    <citation type="submission" date="2020-08" db="EMBL/GenBank/DDBJ databases">
        <title>Genomic Encyclopedia of Type Strains, Phase IV (KMG-IV): sequencing the most valuable type-strain genomes for metagenomic binning, comparative biology and taxonomic classification.</title>
        <authorList>
            <person name="Goeker M."/>
        </authorList>
    </citation>
    <scope>NUCLEOTIDE SEQUENCE [LARGE SCALE GENOMIC DNA]</scope>
    <source>
        <strain evidence="7 8">DSM 16268</strain>
    </source>
</reference>
<evidence type="ECO:0000256" key="3">
    <source>
        <dbReference type="ARBA" id="ARBA00022801"/>
    </source>
</evidence>
<sequence>MIEERSPAAAPDRPASFSSAAQAKRKASASTQCTVDFEKDGKQTGFFHLPLSAHDDAWGVIRIPLAVIKNGEGPTVILEGGNHGDEYEGPIALGEMIRDLDPGRVSGRLIFVPAINLPAVMAATRTSPIDGLNMNRTFPGDANGTATQQISAFVNDALFPLGDAFLDLHSGGSSLDLIPSSVIEPVADPAKHAQNVAAVTAFDAPMIVVIDNRGDPRTATASAARAGLTVVGTEMAGGGTVSLDALDICRRGTRNVLSHLGVLPPEDAAPLRHEPKLYEIPGQDGFVLATEDGVFEPFHANGTPVSAGQPAGRIHFLNDPAKRPVELAYGHDGILYGRRQPGRVKPGNCCLVVAAPYRRAFA</sequence>
<dbReference type="PANTHER" id="PTHR37326">
    <property type="entry name" value="BLL3975 PROTEIN"/>
    <property type="match status" value="1"/>
</dbReference>
<dbReference type="InterPro" id="IPR043795">
    <property type="entry name" value="N-alpha-Ac-DABA-like"/>
</dbReference>
<name>A0A7W9FMI9_9HYPH</name>
<dbReference type="PIRSF" id="PIRSF039012">
    <property type="entry name" value="ASP"/>
    <property type="match status" value="1"/>
</dbReference>
<evidence type="ECO:0000256" key="5">
    <source>
        <dbReference type="SAM" id="MobiDB-lite"/>
    </source>
</evidence>
<feature type="compositionally biased region" description="Low complexity" evidence="5">
    <location>
        <begin position="7"/>
        <end position="22"/>
    </location>
</feature>
<dbReference type="GO" id="GO:0046872">
    <property type="term" value="F:metal ion binding"/>
    <property type="evidence" value="ECO:0007669"/>
    <property type="project" value="UniProtKB-KW"/>
</dbReference>
<dbReference type="EMBL" id="JACHOO010000005">
    <property type="protein sequence ID" value="MBB5753403.1"/>
    <property type="molecule type" value="Genomic_DNA"/>
</dbReference>
<comment type="cofactor">
    <cofactor evidence="1">
        <name>Zn(2+)</name>
        <dbReference type="ChEBI" id="CHEBI:29105"/>
    </cofactor>
</comment>
<dbReference type="PANTHER" id="PTHR37326:SF1">
    <property type="entry name" value="BLL3975 PROTEIN"/>
    <property type="match status" value="1"/>
</dbReference>
<evidence type="ECO:0000313" key="7">
    <source>
        <dbReference type="EMBL" id="MBB5753403.1"/>
    </source>
</evidence>
<dbReference type="InterPro" id="IPR055438">
    <property type="entry name" value="AstE_AspA_cat"/>
</dbReference>
<feature type="domain" description="Succinylglutamate desuccinylase/Aspartoacylase catalytic" evidence="6">
    <location>
        <begin position="73"/>
        <end position="260"/>
    </location>
</feature>
<accession>A0A7W9FMI9</accession>
<evidence type="ECO:0000256" key="2">
    <source>
        <dbReference type="ARBA" id="ARBA00022723"/>
    </source>
</evidence>
<dbReference type="Gene3D" id="3.40.630.10">
    <property type="entry name" value="Zn peptidases"/>
    <property type="match status" value="1"/>
</dbReference>
<dbReference type="RefSeq" id="WP_183856222.1">
    <property type="nucleotide sequence ID" value="NZ_JACHOO010000005.1"/>
</dbReference>
<proteinExistence type="predicted"/>
<dbReference type="SUPFAM" id="SSF53187">
    <property type="entry name" value="Zn-dependent exopeptidases"/>
    <property type="match status" value="1"/>
</dbReference>
<evidence type="ECO:0000256" key="1">
    <source>
        <dbReference type="ARBA" id="ARBA00001947"/>
    </source>
</evidence>
<evidence type="ECO:0000313" key="8">
    <source>
        <dbReference type="Proteomes" id="UP000523821"/>
    </source>
</evidence>
<keyword evidence="3" id="KW-0378">Hydrolase</keyword>
<keyword evidence="8" id="KW-1185">Reference proteome</keyword>
<dbReference type="Pfam" id="PF24827">
    <property type="entry name" value="AstE_AspA_cat"/>
    <property type="match status" value="1"/>
</dbReference>
<organism evidence="7 8">
    <name type="scientific">Prosthecomicrobium pneumaticum</name>
    <dbReference type="NCBI Taxonomy" id="81895"/>
    <lineage>
        <taxon>Bacteria</taxon>
        <taxon>Pseudomonadati</taxon>
        <taxon>Pseudomonadota</taxon>
        <taxon>Alphaproteobacteria</taxon>
        <taxon>Hyphomicrobiales</taxon>
        <taxon>Kaistiaceae</taxon>
        <taxon>Prosthecomicrobium</taxon>
    </lineage>
</organism>
<dbReference type="GO" id="GO:0016811">
    <property type="term" value="F:hydrolase activity, acting on carbon-nitrogen (but not peptide) bonds, in linear amides"/>
    <property type="evidence" value="ECO:0007669"/>
    <property type="project" value="InterPro"/>
</dbReference>
<dbReference type="Proteomes" id="UP000523821">
    <property type="component" value="Unassembled WGS sequence"/>
</dbReference>
<keyword evidence="2" id="KW-0479">Metal-binding</keyword>
<dbReference type="CDD" id="cd06252">
    <property type="entry name" value="M14_ASTE_ASPA-like"/>
    <property type="match status" value="1"/>
</dbReference>